<feature type="domain" description="Integral membrane bound transporter" evidence="6">
    <location>
        <begin position="106"/>
        <end position="226"/>
    </location>
</feature>
<dbReference type="EMBL" id="CAESAN010000093">
    <property type="protein sequence ID" value="CAB4345584.1"/>
    <property type="molecule type" value="Genomic_DNA"/>
</dbReference>
<dbReference type="Pfam" id="PF13515">
    <property type="entry name" value="FUSC_2"/>
    <property type="match status" value="1"/>
</dbReference>
<feature type="transmembrane region" description="Helical" evidence="5">
    <location>
        <begin position="213"/>
        <end position="232"/>
    </location>
</feature>
<keyword evidence="4 5" id="KW-0472">Membrane</keyword>
<gene>
    <name evidence="7" type="ORF">UFOPK3547_01124</name>
</gene>
<evidence type="ECO:0000259" key="6">
    <source>
        <dbReference type="Pfam" id="PF13515"/>
    </source>
</evidence>
<keyword evidence="3 5" id="KW-1133">Transmembrane helix</keyword>
<reference evidence="7" key="1">
    <citation type="submission" date="2020-05" db="EMBL/GenBank/DDBJ databases">
        <authorList>
            <person name="Chiriac C."/>
            <person name="Salcher M."/>
            <person name="Ghai R."/>
            <person name="Kavagutti S V."/>
        </authorList>
    </citation>
    <scope>NUCLEOTIDE SEQUENCE</scope>
</reference>
<dbReference type="GO" id="GO:0016020">
    <property type="term" value="C:membrane"/>
    <property type="evidence" value="ECO:0007669"/>
    <property type="project" value="UniProtKB-SubCell"/>
</dbReference>
<evidence type="ECO:0000256" key="3">
    <source>
        <dbReference type="ARBA" id="ARBA00022989"/>
    </source>
</evidence>
<name>A0A6J5ZSA1_9ZZZZ</name>
<evidence type="ECO:0000256" key="1">
    <source>
        <dbReference type="ARBA" id="ARBA00004141"/>
    </source>
</evidence>
<evidence type="ECO:0000256" key="4">
    <source>
        <dbReference type="ARBA" id="ARBA00023136"/>
    </source>
</evidence>
<evidence type="ECO:0000313" key="7">
    <source>
        <dbReference type="EMBL" id="CAB4345584.1"/>
    </source>
</evidence>
<proteinExistence type="predicted"/>
<feature type="transmembrane region" description="Helical" evidence="5">
    <location>
        <begin position="14"/>
        <end position="32"/>
    </location>
</feature>
<comment type="subcellular location">
    <subcellularLocation>
        <location evidence="1">Membrane</location>
        <topology evidence="1">Multi-pass membrane protein</topology>
    </subcellularLocation>
</comment>
<protein>
    <submittedName>
        <fullName evidence="7">Unannotated protein</fullName>
    </submittedName>
</protein>
<evidence type="ECO:0000256" key="2">
    <source>
        <dbReference type="ARBA" id="ARBA00022692"/>
    </source>
</evidence>
<accession>A0A6J5ZSA1</accession>
<organism evidence="7">
    <name type="scientific">freshwater metagenome</name>
    <dbReference type="NCBI Taxonomy" id="449393"/>
    <lineage>
        <taxon>unclassified sequences</taxon>
        <taxon>metagenomes</taxon>
        <taxon>ecological metagenomes</taxon>
    </lineage>
</organism>
<dbReference type="AlphaFoldDB" id="A0A6J5ZSA1"/>
<feature type="transmembrane region" description="Helical" evidence="5">
    <location>
        <begin position="186"/>
        <end position="207"/>
    </location>
</feature>
<evidence type="ECO:0000256" key="5">
    <source>
        <dbReference type="SAM" id="Phobius"/>
    </source>
</evidence>
<keyword evidence="2 5" id="KW-0812">Transmembrane</keyword>
<dbReference type="InterPro" id="IPR049453">
    <property type="entry name" value="Memb_transporter_dom"/>
</dbReference>
<feature type="transmembrane region" description="Helical" evidence="5">
    <location>
        <begin position="39"/>
        <end position="58"/>
    </location>
</feature>
<feature type="transmembrane region" description="Helical" evidence="5">
    <location>
        <begin position="106"/>
        <end position="127"/>
    </location>
</feature>
<sequence>MTTWATLRVAGKHGGLAGFAVSAVFLLTSGLPPQPLGPSVIAIALGGLLGFAMMLTIGGRPSPEGVDPTWLGVGETLKLARARFLNRAPLRHHALRLGVATSAAVLGYRLLDLSYGYWVALTVLAILQPDPHGTRVRALQRSSGTMIGILIAAAFVYLTGDPWILAAAASLLALLLFAVRDSSYHLLVMLLTPTALLMVSTVSYSGIDIAGYRVVNTAIGILVALAASWLMWGHERIGPPPPAPKPG</sequence>